<keyword evidence="10" id="KW-1185">Reference proteome</keyword>
<keyword evidence="4" id="KW-0175">Coiled coil</keyword>
<evidence type="ECO:0000256" key="4">
    <source>
        <dbReference type="ARBA" id="ARBA00023054"/>
    </source>
</evidence>
<evidence type="ECO:0000256" key="1">
    <source>
        <dbReference type="ARBA" id="ARBA00004370"/>
    </source>
</evidence>
<feature type="transmembrane region" description="Helical" evidence="7">
    <location>
        <begin position="480"/>
        <end position="500"/>
    </location>
</feature>
<keyword evidence="3 7" id="KW-1133">Transmembrane helix</keyword>
<feature type="compositionally biased region" description="Basic and acidic residues" evidence="6">
    <location>
        <begin position="342"/>
        <end position="363"/>
    </location>
</feature>
<dbReference type="EMBL" id="PZQS01000001">
    <property type="protein sequence ID" value="PVD38446.1"/>
    <property type="molecule type" value="Genomic_DNA"/>
</dbReference>
<protein>
    <recommendedName>
        <fullName evidence="8">SUN domain-containing protein</fullName>
    </recommendedName>
</protein>
<gene>
    <name evidence="9" type="ORF">C0Q70_01061</name>
</gene>
<proteinExistence type="predicted"/>
<keyword evidence="2 7" id="KW-0812">Transmembrane</keyword>
<dbReference type="Gene3D" id="2.60.120.260">
    <property type="entry name" value="Galactose-binding domain-like"/>
    <property type="match status" value="1"/>
</dbReference>
<dbReference type="STRING" id="400727.A0A2T7PYE4"/>
<dbReference type="PANTHER" id="PTHR12911">
    <property type="entry name" value="SAD1/UNC-84-LIKE PROTEIN-RELATED"/>
    <property type="match status" value="1"/>
</dbReference>
<evidence type="ECO:0000256" key="7">
    <source>
        <dbReference type="SAM" id="Phobius"/>
    </source>
</evidence>
<sequence length="962" mass="109220">MPRRTEHTPGFTMRARVTRSHSPTPLLTSVMASTSVKKKQASKWHSVANVSLSRSSPSAHSVTLETKKRVVQRLFNYSSRSLGNCDELSQNESFDVLPKTDYTYARTGSYSPRLLRKTYVSPNMSRRRLHGEVTPPISMLEDSDSDLEVDGTTVTDKEAVDQVRTTEISVNDSLNHYFLVQTEQHNEDSDIGSDDMDSNEVSYNSYLNGKHQSDKKNKLLHLSKESRGLDSRGFDGMILRSGNHLRGVKNFLAGNRRNSTSTLSSTTVNTLITSKETRTSCSAANVLEKQQMDNGFLAYRNASKTVLEVDNQETNINNSAGFKKRNARSTAEKRRLRNSSSSREDLLERNEHKRVSDEYESEKRGHRIRHMYGLDSDNELSDSDLYSQRPSEMHSHNTSRNTARDWRTFFGLEALMYLLSSFPPARMGHAMATGILGRVGMPAFRFGTFGSRWMMRKITAVASYFLLLDSWLLSRRLRKGWCLIIPLLLFLPLFFMGTQYSSHLMSSKPSFMSTFLGESETQPFSKASYIRDPLTLHDEVHKIVLQLLSQNRQWLTREEVESLVHSKLRPEMESVRISLLNIVNEVNMEQDNLKVEQQDNKARLLAIEQQLAVLLGKTKSLENDWTKARSSFEKNFATEREKQKKVLVGMQTSLEDVQTQTEELQKKYVGILNHQHKCCINDSMFTNSIRAEVNSMITEMLGKKEGDGSFSGWLNQRYVNRKEFDRQLRLLTADITERLSSSMENHRTNIVMPPGSKTLSEDAVKLIVEDALLKYSSDRTGLPDYALESGGGSVISTRCSETYYKKTALVSIFGIPLWYTSNSPRTVIQASCFLGFYILPDVHAGQCWAFKGESGYLVIQLAVPIRPTAFSLEHIPKSLSTTGKIDSAPRDFEVYGLESETATKGINLGNFSYSTVGKPIQHFEVQIQNPGVFRFIELRILNNHGNKEYTCVYRFRVHGVPQ</sequence>
<evidence type="ECO:0000256" key="2">
    <source>
        <dbReference type="ARBA" id="ARBA00022692"/>
    </source>
</evidence>
<feature type="region of interest" description="Disordered" evidence="6">
    <location>
        <begin position="318"/>
        <end position="398"/>
    </location>
</feature>
<comment type="caution">
    <text evidence="9">The sequence shown here is derived from an EMBL/GenBank/DDBJ whole genome shotgun (WGS) entry which is preliminary data.</text>
</comment>
<evidence type="ECO:0000256" key="6">
    <source>
        <dbReference type="SAM" id="MobiDB-lite"/>
    </source>
</evidence>
<dbReference type="AlphaFoldDB" id="A0A2T7PYE4"/>
<reference evidence="9 10" key="1">
    <citation type="submission" date="2018-04" db="EMBL/GenBank/DDBJ databases">
        <title>The genome of golden apple snail Pomacea canaliculata provides insight into stress tolerance and invasive adaptation.</title>
        <authorList>
            <person name="Liu C."/>
            <person name="Liu B."/>
            <person name="Ren Y."/>
            <person name="Zhang Y."/>
            <person name="Wang H."/>
            <person name="Li S."/>
            <person name="Jiang F."/>
            <person name="Yin L."/>
            <person name="Zhang G."/>
            <person name="Qian W."/>
            <person name="Fan W."/>
        </authorList>
    </citation>
    <scope>NUCLEOTIDE SEQUENCE [LARGE SCALE GENOMIC DNA]</scope>
    <source>
        <strain evidence="9">SZHN2017</strain>
        <tissue evidence="9">Muscle</tissue>
    </source>
</reference>
<dbReference type="PANTHER" id="PTHR12911:SF8">
    <property type="entry name" value="KLAROID PROTEIN-RELATED"/>
    <property type="match status" value="1"/>
</dbReference>
<evidence type="ECO:0000256" key="3">
    <source>
        <dbReference type="ARBA" id="ARBA00022989"/>
    </source>
</evidence>
<dbReference type="OrthoDB" id="342281at2759"/>
<dbReference type="InterPro" id="IPR012919">
    <property type="entry name" value="SUN_dom"/>
</dbReference>
<dbReference type="Proteomes" id="UP000245119">
    <property type="component" value="Linkage Group LG1"/>
</dbReference>
<organism evidence="9 10">
    <name type="scientific">Pomacea canaliculata</name>
    <name type="common">Golden apple snail</name>
    <dbReference type="NCBI Taxonomy" id="400727"/>
    <lineage>
        <taxon>Eukaryota</taxon>
        <taxon>Metazoa</taxon>
        <taxon>Spiralia</taxon>
        <taxon>Lophotrochozoa</taxon>
        <taxon>Mollusca</taxon>
        <taxon>Gastropoda</taxon>
        <taxon>Caenogastropoda</taxon>
        <taxon>Architaenioglossa</taxon>
        <taxon>Ampullarioidea</taxon>
        <taxon>Ampullariidae</taxon>
        <taxon>Pomacea</taxon>
    </lineage>
</organism>
<dbReference type="GO" id="GO:0043495">
    <property type="term" value="F:protein-membrane adaptor activity"/>
    <property type="evidence" value="ECO:0007669"/>
    <property type="project" value="TreeGrafter"/>
</dbReference>
<evidence type="ECO:0000259" key="8">
    <source>
        <dbReference type="PROSITE" id="PS51469"/>
    </source>
</evidence>
<keyword evidence="5 7" id="KW-0472">Membrane</keyword>
<dbReference type="InterPro" id="IPR045119">
    <property type="entry name" value="SUN1-5"/>
</dbReference>
<evidence type="ECO:0000256" key="5">
    <source>
        <dbReference type="ARBA" id="ARBA00023136"/>
    </source>
</evidence>
<dbReference type="PROSITE" id="PS51469">
    <property type="entry name" value="SUN"/>
    <property type="match status" value="1"/>
</dbReference>
<comment type="subcellular location">
    <subcellularLocation>
        <location evidence="1">Membrane</location>
    </subcellularLocation>
</comment>
<dbReference type="FunFam" id="2.60.120.260:FF:000009">
    <property type="entry name" value="SUN domain-containing protein 1 isoform X1"/>
    <property type="match status" value="1"/>
</dbReference>
<feature type="region of interest" description="Disordered" evidence="6">
    <location>
        <begin position="1"/>
        <end position="24"/>
    </location>
</feature>
<evidence type="ECO:0000313" key="9">
    <source>
        <dbReference type="EMBL" id="PVD38446.1"/>
    </source>
</evidence>
<dbReference type="GO" id="GO:0034993">
    <property type="term" value="C:meiotic nuclear membrane microtubule tethering complex"/>
    <property type="evidence" value="ECO:0007669"/>
    <property type="project" value="TreeGrafter"/>
</dbReference>
<accession>A0A2T7PYE4</accession>
<dbReference type="Pfam" id="PF07738">
    <property type="entry name" value="Sad1_UNC"/>
    <property type="match status" value="1"/>
</dbReference>
<feature type="domain" description="SUN" evidence="8">
    <location>
        <begin position="791"/>
        <end position="962"/>
    </location>
</feature>
<name>A0A2T7PYE4_POMCA</name>
<evidence type="ECO:0000313" key="10">
    <source>
        <dbReference type="Proteomes" id="UP000245119"/>
    </source>
</evidence>